<protein>
    <submittedName>
        <fullName evidence="1">Uncharacterized protein</fullName>
    </submittedName>
</protein>
<dbReference type="AlphaFoldDB" id="A0A1C2IVS2"/>
<keyword evidence="2" id="KW-1185">Reference proteome</keyword>
<name>A0A1C2IVS2_ACITH</name>
<evidence type="ECO:0000313" key="1">
    <source>
        <dbReference type="EMBL" id="OCX72079.1"/>
    </source>
</evidence>
<dbReference type="Proteomes" id="UP000095008">
    <property type="component" value="Unassembled WGS sequence"/>
</dbReference>
<gene>
    <name evidence="1" type="ORF">A6M23_10510</name>
</gene>
<dbReference type="Gene3D" id="3.40.50.300">
    <property type="entry name" value="P-loop containing nucleotide triphosphate hydrolases"/>
    <property type="match status" value="1"/>
</dbReference>
<dbReference type="SUPFAM" id="SSF52540">
    <property type="entry name" value="P-loop containing nucleoside triphosphate hydrolases"/>
    <property type="match status" value="1"/>
</dbReference>
<proteinExistence type="predicted"/>
<accession>A0A1C2IVS2</accession>
<organism evidence="1 2">
    <name type="scientific">Acidithiobacillus thiooxidans</name>
    <name type="common">Thiobacillus thiooxidans</name>
    <dbReference type="NCBI Taxonomy" id="930"/>
    <lineage>
        <taxon>Bacteria</taxon>
        <taxon>Pseudomonadati</taxon>
        <taxon>Pseudomonadota</taxon>
        <taxon>Acidithiobacillia</taxon>
        <taxon>Acidithiobacillales</taxon>
        <taxon>Acidithiobacillaceae</taxon>
        <taxon>Acidithiobacillus</taxon>
    </lineage>
</organism>
<evidence type="ECO:0000313" key="2">
    <source>
        <dbReference type="Proteomes" id="UP000095008"/>
    </source>
</evidence>
<reference evidence="1" key="1">
    <citation type="journal article" date="2016" name="Int. J. Mol. Sci.">
        <title>Comparative genomics of the extreme acidophile Acidithiobacillus thiooxidans reveals intraspecific divergence and niche adaptation.</title>
        <authorList>
            <person name="Zhang X."/>
            <person name="Feng X."/>
            <person name="Tao J."/>
            <person name="Ma L."/>
            <person name="Xiao Y."/>
            <person name="Liang Y."/>
            <person name="Liu X."/>
            <person name="Yin H."/>
        </authorList>
    </citation>
    <scope>NUCLEOTIDE SEQUENCE [LARGE SCALE GENOMIC DNA]</scope>
    <source>
        <strain evidence="1">DXS-W</strain>
    </source>
</reference>
<sequence>MRHKKRFHVTMRNPWIYEFGSHFMPIPTLKKRPLSEEVLSQHPLVIIPIGVTASGKSTWAQQMQKKYSTLNMAIIPTPEASVRNQAEWLSALKAARHHAVMILDGKNLEDAQLREDLQTLKGLGILDVVIQYFPPESLFVLLTRNKGIGGEQIRHELQMIHSQAHYLDLLESAGYADA</sequence>
<dbReference type="InterPro" id="IPR027417">
    <property type="entry name" value="P-loop_NTPase"/>
</dbReference>
<dbReference type="EMBL" id="LWRY01000118">
    <property type="protein sequence ID" value="OCX72079.1"/>
    <property type="molecule type" value="Genomic_DNA"/>
</dbReference>
<comment type="caution">
    <text evidence="1">The sequence shown here is derived from an EMBL/GenBank/DDBJ whole genome shotgun (WGS) entry which is preliminary data.</text>
</comment>